<organism evidence="2 3">
    <name type="scientific">Plebeiibacterium sediminum</name>
    <dbReference type="NCBI Taxonomy" id="2992112"/>
    <lineage>
        <taxon>Bacteria</taxon>
        <taxon>Pseudomonadati</taxon>
        <taxon>Bacteroidota</taxon>
        <taxon>Bacteroidia</taxon>
        <taxon>Marinilabiliales</taxon>
        <taxon>Marinilabiliaceae</taxon>
        <taxon>Plebeiibacterium</taxon>
    </lineage>
</organism>
<feature type="domain" description="KilA-N" evidence="1">
    <location>
        <begin position="1"/>
        <end position="117"/>
    </location>
</feature>
<dbReference type="GO" id="GO:0003677">
    <property type="term" value="F:DNA binding"/>
    <property type="evidence" value="ECO:0007669"/>
    <property type="project" value="InterPro"/>
</dbReference>
<dbReference type="EMBL" id="JAPDPJ010000001">
    <property type="protein sequence ID" value="MCW3784933.1"/>
    <property type="molecule type" value="Genomic_DNA"/>
</dbReference>
<dbReference type="InterPro" id="IPR017880">
    <property type="entry name" value="KilA_N"/>
</dbReference>
<dbReference type="RefSeq" id="WP_301188504.1">
    <property type="nucleotide sequence ID" value="NZ_JAPDPJ010000001.1"/>
</dbReference>
<accession>A0AAE3SD79</accession>
<dbReference type="Pfam" id="PF04383">
    <property type="entry name" value="KilA-N"/>
    <property type="match status" value="1"/>
</dbReference>
<dbReference type="PROSITE" id="PS51301">
    <property type="entry name" value="KILA_N"/>
    <property type="match status" value="1"/>
</dbReference>
<proteinExistence type="predicted"/>
<evidence type="ECO:0000313" key="3">
    <source>
        <dbReference type="Proteomes" id="UP001209229"/>
    </source>
</evidence>
<gene>
    <name evidence="2" type="ORF">OM075_00570</name>
</gene>
<dbReference type="SMART" id="SM01252">
    <property type="entry name" value="KilA-N"/>
    <property type="match status" value="1"/>
</dbReference>
<reference evidence="2" key="1">
    <citation type="submission" date="2022-10" db="EMBL/GenBank/DDBJ databases">
        <authorList>
            <person name="Yu W.X."/>
        </authorList>
    </citation>
    <scope>NUCLEOTIDE SEQUENCE</scope>
    <source>
        <strain evidence="2">AAT</strain>
    </source>
</reference>
<evidence type="ECO:0000313" key="2">
    <source>
        <dbReference type="EMBL" id="MCW3784933.1"/>
    </source>
</evidence>
<keyword evidence="3" id="KW-1185">Reference proteome</keyword>
<dbReference type="InterPro" id="IPR018004">
    <property type="entry name" value="KilA/APSES_HTH"/>
</dbReference>
<comment type="caution">
    <text evidence="2">The sequence shown here is derived from an EMBL/GenBank/DDBJ whole genome shotgun (WGS) entry which is preliminary data.</text>
</comment>
<sequence length="193" mass="22768">MNTIKIYGGTEVTFDSFTTMDNLMVNATQMGKAFSKRVHDFLRLDSTQRFIEVLEKKYGNNNSQNGNSRSETSSNVLIISNGGRNNGTWMHRLLALKFAAWIDPEFELWVYETIEEILYTYSREQDESIQRTVLIQHELNEMEEKADKSGEDFEQYIELKNKLVYERTLRANATRRRFRSIYKHLKENEVFPN</sequence>
<evidence type="ECO:0000259" key="1">
    <source>
        <dbReference type="PROSITE" id="PS51301"/>
    </source>
</evidence>
<protein>
    <submittedName>
        <fullName evidence="2">KilA-N domain-containing protein</fullName>
    </submittedName>
</protein>
<name>A0AAE3SD79_9BACT</name>
<dbReference type="SUPFAM" id="SSF54616">
    <property type="entry name" value="DNA-binding domain of Mlu1-box binding protein MBP1"/>
    <property type="match status" value="1"/>
</dbReference>
<dbReference type="InterPro" id="IPR036887">
    <property type="entry name" value="HTH_APSES_sf"/>
</dbReference>
<dbReference type="Proteomes" id="UP001209229">
    <property type="component" value="Unassembled WGS sequence"/>
</dbReference>
<dbReference type="AlphaFoldDB" id="A0AAE3SD79"/>